<feature type="compositionally biased region" description="Polar residues" evidence="6">
    <location>
        <begin position="175"/>
        <end position="184"/>
    </location>
</feature>
<evidence type="ECO:0000313" key="8">
    <source>
        <dbReference type="EMBL" id="KAA8541030.1"/>
    </source>
</evidence>
<feature type="domain" description="AIPP2-like SPOC-like" evidence="7">
    <location>
        <begin position="257"/>
        <end position="387"/>
    </location>
</feature>
<dbReference type="EMBL" id="CM018036">
    <property type="protein sequence ID" value="KAA8541030.1"/>
    <property type="molecule type" value="Genomic_DNA"/>
</dbReference>
<feature type="region of interest" description="Disordered" evidence="6">
    <location>
        <begin position="175"/>
        <end position="194"/>
    </location>
</feature>
<dbReference type="InterPro" id="IPR056280">
    <property type="entry name" value="AIPP2-like_SPOC"/>
</dbReference>
<protein>
    <recommendedName>
        <fullName evidence="7">AIPP2-like SPOC-like domain-containing protein</fullName>
    </recommendedName>
</protein>
<evidence type="ECO:0000256" key="5">
    <source>
        <dbReference type="ARBA" id="ARBA00023163"/>
    </source>
</evidence>
<feature type="compositionally biased region" description="Polar residues" evidence="6">
    <location>
        <begin position="612"/>
        <end position="625"/>
    </location>
</feature>
<gene>
    <name evidence="8" type="ORF">F0562_024831</name>
</gene>
<dbReference type="PANTHER" id="PTHR33304:SF36">
    <property type="entry name" value="GB|AAF26970.1-RELATED"/>
    <property type="match status" value="1"/>
</dbReference>
<reference evidence="8 9" key="1">
    <citation type="submission" date="2019-09" db="EMBL/GenBank/DDBJ databases">
        <title>A chromosome-level genome assembly of the Chinese tupelo Nyssa sinensis.</title>
        <authorList>
            <person name="Yang X."/>
            <person name="Kang M."/>
            <person name="Yang Y."/>
            <person name="Xiong H."/>
            <person name="Wang M."/>
            <person name="Zhang Z."/>
            <person name="Wang Z."/>
            <person name="Wu H."/>
            <person name="Ma T."/>
            <person name="Liu J."/>
            <person name="Xi Z."/>
        </authorList>
    </citation>
    <scope>NUCLEOTIDE SEQUENCE [LARGE SCALE GENOMIC DNA]</scope>
    <source>
        <strain evidence="8">J267</strain>
        <tissue evidence="8">Leaf</tissue>
    </source>
</reference>
<organism evidence="8 9">
    <name type="scientific">Nyssa sinensis</name>
    <dbReference type="NCBI Taxonomy" id="561372"/>
    <lineage>
        <taxon>Eukaryota</taxon>
        <taxon>Viridiplantae</taxon>
        <taxon>Streptophyta</taxon>
        <taxon>Embryophyta</taxon>
        <taxon>Tracheophyta</taxon>
        <taxon>Spermatophyta</taxon>
        <taxon>Magnoliopsida</taxon>
        <taxon>eudicotyledons</taxon>
        <taxon>Gunneridae</taxon>
        <taxon>Pentapetalae</taxon>
        <taxon>asterids</taxon>
        <taxon>Cornales</taxon>
        <taxon>Nyssaceae</taxon>
        <taxon>Nyssa</taxon>
    </lineage>
</organism>
<proteinExistence type="predicted"/>
<evidence type="ECO:0000256" key="6">
    <source>
        <dbReference type="SAM" id="MobiDB-lite"/>
    </source>
</evidence>
<feature type="compositionally biased region" description="Basic and acidic residues" evidence="6">
    <location>
        <begin position="593"/>
        <end position="607"/>
    </location>
</feature>
<feature type="region of interest" description="Disordered" evidence="6">
    <location>
        <begin position="593"/>
        <end position="636"/>
    </location>
</feature>
<dbReference type="SUPFAM" id="SSF57903">
    <property type="entry name" value="FYVE/PHD zinc finger"/>
    <property type="match status" value="1"/>
</dbReference>
<evidence type="ECO:0000256" key="2">
    <source>
        <dbReference type="ARBA" id="ARBA00022771"/>
    </source>
</evidence>
<sequence length="655" mass="73227">MPHSSETHLDKPCDICGDIGVVDAIVTCSQCIIAREHVYCMQIYRQDIPEFWLCGACKLSNEAASPKSGVKEDLPKALLSNSSGMVHRDTTHSAGHSKLGNDSGRRVYLNWEKKVDIGKVKYITAQEAIRLSSGTKKSESPSKGLYSSPGTSKIVASMSMRTPFKPKTIPLNFSSHKAKTNSGFRPSRHLKSPRHGNVQINSVLHPQVTQTSKELKGDVICTDVEPVNSDTVVGNMTNVMPIVEKSFPSHPALDASWKGSFKFIDAIKHRELNDGFKAHPKTRARRKVYEFSKQMPRVLQFKLLPRSNFWMDIFQDECPDRDDIALYFFSSDSERSENYTFLLEYIATHDLVLRSYMDGVELLVLTSKLLHLDSQKWNQKYFLWGVFRRVKKDEIISKENRELPSFVCPSYGAHDSCGNAEESEAVDMEIDMIGGKNVGKVDLVIPKESFRRSCGISGKKTTTVITFHGSGAKIPALSKKLDFNVQQPLLEGKRELWNDIPPGFEETCWLKVRDSSFGKAMNVAKDNTSLQIGSEAVGANSLQPHKSVEDSDLPGLQQKLHQVSADGQKTDATAFSSPLSVKNDRFGLAVKVENPDNERYSETEKEGIMGTPISNNDSSQGSKLTASREDNRGHLQHFPVKAMYSRGLMWREQMP</sequence>
<dbReference type="GO" id="GO:0140566">
    <property type="term" value="F:histone reader activity"/>
    <property type="evidence" value="ECO:0007669"/>
    <property type="project" value="InterPro"/>
</dbReference>
<evidence type="ECO:0000313" key="9">
    <source>
        <dbReference type="Proteomes" id="UP000325577"/>
    </source>
</evidence>
<keyword evidence="4" id="KW-0805">Transcription regulation</keyword>
<dbReference type="Pfam" id="PF23121">
    <property type="entry name" value="SPOC_AIPP2"/>
    <property type="match status" value="1"/>
</dbReference>
<keyword evidence="5" id="KW-0804">Transcription</keyword>
<dbReference type="AlphaFoldDB" id="A0A5J5BFI4"/>
<evidence type="ECO:0000259" key="7">
    <source>
        <dbReference type="Pfam" id="PF23121"/>
    </source>
</evidence>
<dbReference type="OrthoDB" id="651601at2759"/>
<evidence type="ECO:0000256" key="1">
    <source>
        <dbReference type="ARBA" id="ARBA00022723"/>
    </source>
</evidence>
<dbReference type="GO" id="GO:0008270">
    <property type="term" value="F:zinc ion binding"/>
    <property type="evidence" value="ECO:0007669"/>
    <property type="project" value="UniProtKB-KW"/>
</dbReference>
<dbReference type="InterPro" id="IPR011011">
    <property type="entry name" value="Znf_FYVE_PHD"/>
</dbReference>
<evidence type="ECO:0000256" key="4">
    <source>
        <dbReference type="ARBA" id="ARBA00023015"/>
    </source>
</evidence>
<dbReference type="GO" id="GO:0034244">
    <property type="term" value="P:negative regulation of transcription elongation by RNA polymerase II"/>
    <property type="evidence" value="ECO:0007669"/>
    <property type="project" value="InterPro"/>
</dbReference>
<dbReference type="InterPro" id="IPR049914">
    <property type="entry name" value="PHD1-3/5-6"/>
</dbReference>
<keyword evidence="9" id="KW-1185">Reference proteome</keyword>
<keyword evidence="2" id="KW-0863">Zinc-finger</keyword>
<keyword evidence="3" id="KW-0862">Zinc</keyword>
<keyword evidence="1" id="KW-0479">Metal-binding</keyword>
<evidence type="ECO:0000256" key="3">
    <source>
        <dbReference type="ARBA" id="ARBA00022833"/>
    </source>
</evidence>
<dbReference type="PANTHER" id="PTHR33304">
    <property type="match status" value="1"/>
</dbReference>
<dbReference type="Proteomes" id="UP000325577">
    <property type="component" value="Linkage Group LG13"/>
</dbReference>
<dbReference type="InterPro" id="IPR013083">
    <property type="entry name" value="Znf_RING/FYVE/PHD"/>
</dbReference>
<name>A0A5J5BFI4_9ASTE</name>
<accession>A0A5J5BFI4</accession>
<dbReference type="Gene3D" id="3.30.40.10">
    <property type="entry name" value="Zinc/RING finger domain, C3HC4 (zinc finger)"/>
    <property type="match status" value="1"/>
</dbReference>